<dbReference type="Proteomes" id="UP001334804">
    <property type="component" value="Chromosome"/>
</dbReference>
<accession>A0A1C6UAE6</accession>
<reference evidence="3 5" key="2">
    <citation type="submission" date="2022-10" db="EMBL/GenBank/DDBJ databases">
        <title>The complete genomes of actinobacterial strains from the NBC collection.</title>
        <authorList>
            <person name="Joergensen T.S."/>
            <person name="Alvarez Arevalo M."/>
            <person name="Sterndorff E.B."/>
            <person name="Faurdal D."/>
            <person name="Vuksanovic O."/>
            <person name="Mourched A.-S."/>
            <person name="Charusanti P."/>
            <person name="Shaw S."/>
            <person name="Blin K."/>
            <person name="Weber T."/>
        </authorList>
    </citation>
    <scope>NUCLEOTIDE SEQUENCE [LARGE SCALE GENOMIC DNA]</scope>
    <source>
        <strain evidence="3 5">NBC 01809</strain>
    </source>
</reference>
<evidence type="ECO:0000259" key="1">
    <source>
        <dbReference type="Pfam" id="PF16363"/>
    </source>
</evidence>
<name>A0A1C6UAE6_9ACTN</name>
<dbReference type="GO" id="GO:0008446">
    <property type="term" value="F:GDP-mannose 4,6-dehydratase activity"/>
    <property type="evidence" value="ECO:0007669"/>
    <property type="project" value="UniProtKB-EC"/>
</dbReference>
<dbReference type="EMBL" id="FMIC01000002">
    <property type="protein sequence ID" value="SCL51060.1"/>
    <property type="molecule type" value="Genomic_DNA"/>
</dbReference>
<keyword evidence="5" id="KW-1185">Reference proteome</keyword>
<dbReference type="Pfam" id="PF16363">
    <property type="entry name" value="GDP_Man_Dehyd"/>
    <property type="match status" value="1"/>
</dbReference>
<gene>
    <name evidence="2" type="ORF">GA0070608_0797</name>
    <name evidence="3" type="ORF">OIE14_06675</name>
</gene>
<organism evidence="2 4">
    <name type="scientific">Micromonospora peucetia</name>
    <dbReference type="NCBI Taxonomy" id="47871"/>
    <lineage>
        <taxon>Bacteria</taxon>
        <taxon>Bacillati</taxon>
        <taxon>Actinomycetota</taxon>
        <taxon>Actinomycetes</taxon>
        <taxon>Micromonosporales</taxon>
        <taxon>Micromonosporaceae</taxon>
        <taxon>Micromonospora</taxon>
    </lineage>
</organism>
<dbReference type="EC" id="4.2.1.47" evidence="3"/>
<reference evidence="2 4" key="1">
    <citation type="submission" date="2016-06" db="EMBL/GenBank/DDBJ databases">
        <authorList>
            <person name="Kjaerup R.B."/>
            <person name="Dalgaard T.S."/>
            <person name="Juul-Madsen H.R."/>
        </authorList>
    </citation>
    <scope>NUCLEOTIDE SEQUENCE [LARGE SCALE GENOMIC DNA]</scope>
    <source>
        <strain evidence="2 4">DSM 43363</strain>
    </source>
</reference>
<dbReference type="EMBL" id="CP109071">
    <property type="protein sequence ID" value="WSA33727.1"/>
    <property type="molecule type" value="Genomic_DNA"/>
</dbReference>
<feature type="domain" description="NAD(P)-binding" evidence="1">
    <location>
        <begin position="16"/>
        <end position="318"/>
    </location>
</feature>
<dbReference type="InterPro" id="IPR016040">
    <property type="entry name" value="NAD(P)-bd_dom"/>
</dbReference>
<dbReference type="OrthoDB" id="9801785at2"/>
<dbReference type="Proteomes" id="UP000199343">
    <property type="component" value="Unassembled WGS sequence"/>
</dbReference>
<sequence length="338" mass="36400">MTGLTTHEDWAGRRVLVTGAGGFIGSHLTERLVRAGAEVRAMVRYTGRSDLGMLADADPEVRRAIEIVHSDVTDPFAVRRSVDGCDTVFHLAALIAIPYSYVAPASYVATNVTGTLNVLEAARDLGVRRVVHTSTSETYGTARYTPIDEQHPLQPQSPYSASKMGADAMAESFHRSFGLPVAIIRPFNTYGPRQSARAVIPTIAAQVVAGRDRIALGDLRPIRDLTHVADTVAGFLAVGSADACVGQVTNVGNGRGIAIGDLARLIAEVAGRPDVDIVEDAQRLRPPESEVFELVAATDRARERCGWRPTVSLRDGLADSVGYVRSHLDRFDVDRYAV</sequence>
<evidence type="ECO:0000313" key="5">
    <source>
        <dbReference type="Proteomes" id="UP001334804"/>
    </source>
</evidence>
<dbReference type="CDD" id="cd05257">
    <property type="entry name" value="Arna_like_SDR_e"/>
    <property type="match status" value="1"/>
</dbReference>
<dbReference type="AlphaFoldDB" id="A0A1C6UAE6"/>
<evidence type="ECO:0000313" key="3">
    <source>
        <dbReference type="EMBL" id="WSA33727.1"/>
    </source>
</evidence>
<dbReference type="InterPro" id="IPR036291">
    <property type="entry name" value="NAD(P)-bd_dom_sf"/>
</dbReference>
<evidence type="ECO:0000313" key="2">
    <source>
        <dbReference type="EMBL" id="SCL51060.1"/>
    </source>
</evidence>
<dbReference type="InterPro" id="IPR020904">
    <property type="entry name" value="Sc_DH/Rdtase_CS"/>
</dbReference>
<dbReference type="InterPro" id="IPR045869">
    <property type="entry name" value="Arna-like_SDR_e"/>
</dbReference>
<dbReference type="GO" id="GO:0016831">
    <property type="term" value="F:carboxy-lyase activity"/>
    <property type="evidence" value="ECO:0007669"/>
    <property type="project" value="InterPro"/>
</dbReference>
<dbReference type="SUPFAM" id="SSF51735">
    <property type="entry name" value="NAD(P)-binding Rossmann-fold domains"/>
    <property type="match status" value="1"/>
</dbReference>
<protein>
    <submittedName>
        <fullName evidence="3">GDP-mannose 4,6-dehydratase</fullName>
        <ecNumber evidence="3">4.2.1.47</ecNumber>
    </submittedName>
    <submittedName>
        <fullName evidence="2">NAD dependent epimerase/dehydratase, LLPSF_EDH_00030 family</fullName>
    </submittedName>
</protein>
<dbReference type="PANTHER" id="PTHR43000">
    <property type="entry name" value="DTDP-D-GLUCOSE 4,6-DEHYDRATASE-RELATED"/>
    <property type="match status" value="1"/>
</dbReference>
<keyword evidence="3" id="KW-0456">Lyase</keyword>
<dbReference type="STRING" id="47871.GA0070608_0797"/>
<evidence type="ECO:0000313" key="4">
    <source>
        <dbReference type="Proteomes" id="UP000199343"/>
    </source>
</evidence>
<proteinExistence type="predicted"/>
<dbReference type="RefSeq" id="WP_091621798.1">
    <property type="nucleotide sequence ID" value="NZ_CP109071.1"/>
</dbReference>
<dbReference type="PROSITE" id="PS00061">
    <property type="entry name" value="ADH_SHORT"/>
    <property type="match status" value="1"/>
</dbReference>
<dbReference type="Gene3D" id="3.40.50.720">
    <property type="entry name" value="NAD(P)-binding Rossmann-like Domain"/>
    <property type="match status" value="1"/>
</dbReference>